<dbReference type="Pfam" id="PF20233">
    <property type="entry name" value="DUF6590"/>
    <property type="match status" value="1"/>
</dbReference>
<organism evidence="3 4">
    <name type="scientific">Paraphaeosphaeria sporulosa</name>
    <dbReference type="NCBI Taxonomy" id="1460663"/>
    <lineage>
        <taxon>Eukaryota</taxon>
        <taxon>Fungi</taxon>
        <taxon>Dikarya</taxon>
        <taxon>Ascomycota</taxon>
        <taxon>Pezizomycotina</taxon>
        <taxon>Dothideomycetes</taxon>
        <taxon>Pleosporomycetidae</taxon>
        <taxon>Pleosporales</taxon>
        <taxon>Massarineae</taxon>
        <taxon>Didymosphaeriaceae</taxon>
        <taxon>Paraphaeosphaeria</taxon>
    </lineage>
</organism>
<dbReference type="OrthoDB" id="3559580at2759"/>
<feature type="domain" description="DUF6590" evidence="2">
    <location>
        <begin position="201"/>
        <end position="374"/>
    </location>
</feature>
<dbReference type="InterPro" id="IPR046497">
    <property type="entry name" value="DUF6590"/>
</dbReference>
<dbReference type="AlphaFoldDB" id="A0A177CQ97"/>
<gene>
    <name evidence="3" type="ORF">CC84DRAFT_1137555</name>
</gene>
<evidence type="ECO:0000313" key="4">
    <source>
        <dbReference type="Proteomes" id="UP000077069"/>
    </source>
</evidence>
<evidence type="ECO:0000259" key="2">
    <source>
        <dbReference type="Pfam" id="PF20233"/>
    </source>
</evidence>
<evidence type="ECO:0000313" key="3">
    <source>
        <dbReference type="EMBL" id="OAG09693.1"/>
    </source>
</evidence>
<dbReference type="PANTHER" id="PTHR35391:SF5">
    <property type="entry name" value="DUF6590 DOMAIN-CONTAINING PROTEIN"/>
    <property type="match status" value="1"/>
</dbReference>
<dbReference type="PANTHER" id="PTHR35391">
    <property type="entry name" value="C2H2-TYPE DOMAIN-CONTAINING PROTEIN-RELATED"/>
    <property type="match status" value="1"/>
</dbReference>
<dbReference type="GeneID" id="28759638"/>
<feature type="region of interest" description="Disordered" evidence="1">
    <location>
        <begin position="40"/>
        <end position="74"/>
    </location>
</feature>
<accession>A0A177CQ97</accession>
<keyword evidence="4" id="KW-1185">Reference proteome</keyword>
<reference evidence="3 4" key="1">
    <citation type="submission" date="2016-05" db="EMBL/GenBank/DDBJ databases">
        <title>Comparative analysis of secretome profiles of manganese(II)-oxidizing ascomycete fungi.</title>
        <authorList>
            <consortium name="DOE Joint Genome Institute"/>
            <person name="Zeiner C.A."/>
            <person name="Purvine S.O."/>
            <person name="Zink E.M."/>
            <person name="Wu S."/>
            <person name="Pasa-Tolic L."/>
            <person name="Chaput D.L."/>
            <person name="Haridas S."/>
            <person name="Grigoriev I.V."/>
            <person name="Santelli C.M."/>
            <person name="Hansel C.M."/>
        </authorList>
    </citation>
    <scope>NUCLEOTIDE SEQUENCE [LARGE SCALE GENOMIC DNA]</scope>
    <source>
        <strain evidence="3 4">AP3s5-JAC2a</strain>
    </source>
</reference>
<dbReference type="Proteomes" id="UP000077069">
    <property type="component" value="Unassembled WGS sequence"/>
</dbReference>
<feature type="compositionally biased region" description="Polar residues" evidence="1">
    <location>
        <begin position="170"/>
        <end position="179"/>
    </location>
</feature>
<feature type="region of interest" description="Disordered" evidence="1">
    <location>
        <begin position="126"/>
        <end position="179"/>
    </location>
</feature>
<name>A0A177CQ97_9PLEO</name>
<dbReference type="InParanoid" id="A0A177CQ97"/>
<sequence length="386" mass="42951">MDDHEWTWSEKFQDYYRWQLRNVPGKARYDLKWGRSLISRDEQSPSSVNTSLPPSTAEQSDNARNAIVPGTNNSTLPYQLSSVNFPSISEVQDQYQPPEFIQLDPTFRGNNSSPSFSYQRLARPLGSEDTLSTTGPGINTPTTSADTSRLSYSTPGSEQGTGRYDDDTVRTASPDQDMTSRLGTLSLTHETGFETIRNPRAYFKKGRVFKVSWPEPRGEMGPSTSLSAVSIRADTPTQLSLPQTHGALDSTSVLDGMSGGTTLHVKTRMFVVIRQRAQHCLCLPIYTYSQQGTSKAGVKPEDHAPLIKENTELILHPEEQGSKLQRPIVLILEDTTLQWSPLSRINISKVQSVEYNLKVKTVGRISPDCLSDLETMFRDAIGLSED</sequence>
<proteinExistence type="predicted"/>
<feature type="compositionally biased region" description="Polar residues" evidence="1">
    <location>
        <begin position="129"/>
        <end position="160"/>
    </location>
</feature>
<dbReference type="EMBL" id="KV441549">
    <property type="protein sequence ID" value="OAG09693.1"/>
    <property type="molecule type" value="Genomic_DNA"/>
</dbReference>
<feature type="compositionally biased region" description="Polar residues" evidence="1">
    <location>
        <begin position="44"/>
        <end position="63"/>
    </location>
</feature>
<protein>
    <recommendedName>
        <fullName evidence="2">DUF6590 domain-containing protein</fullName>
    </recommendedName>
</protein>
<evidence type="ECO:0000256" key="1">
    <source>
        <dbReference type="SAM" id="MobiDB-lite"/>
    </source>
</evidence>
<dbReference type="RefSeq" id="XP_018040058.1">
    <property type="nucleotide sequence ID" value="XM_018176152.1"/>
</dbReference>
<dbReference type="STRING" id="1460663.A0A177CQ97"/>